<feature type="region of interest" description="Disordered" evidence="1">
    <location>
        <begin position="36"/>
        <end position="55"/>
    </location>
</feature>
<sequence length="55" mass="6311">MIAKKVKIDIFTDLIKSVEPFSNNSLYLNKKHAKVTEKNVAPPKKKNGYHNNKNN</sequence>
<reference evidence="2 3" key="1">
    <citation type="journal article" date="2014" name="Genome Announc.">
        <title>Draft Genome Sequences of Marine Flavobacterium Nonlabens Strains NR17, NR24, NR27, NR32, NR33, and Ara13.</title>
        <authorList>
            <person name="Nakanishi M."/>
            <person name="Meirelles P."/>
            <person name="Suzuki R."/>
            <person name="Takatani N."/>
            <person name="Mino S."/>
            <person name="Suda W."/>
            <person name="Oshima K."/>
            <person name="Hattori M."/>
            <person name="Ohkuma M."/>
            <person name="Hosokawa M."/>
            <person name="Miyashita K."/>
            <person name="Thompson F.L."/>
            <person name="Niwa A."/>
            <person name="Sawabe T."/>
            <person name="Sawabe T."/>
        </authorList>
    </citation>
    <scope>NUCLEOTIDE SEQUENCE [LARGE SCALE GENOMIC DNA]</scope>
    <source>
        <strain evidence="3">JCM19296</strain>
    </source>
</reference>
<name>A0A081DEB3_NONUL</name>
<proteinExistence type="predicted"/>
<comment type="caution">
    <text evidence="2">The sequence shown here is derived from an EMBL/GenBank/DDBJ whole genome shotgun (WGS) entry which is preliminary data.</text>
</comment>
<accession>A0A081DEB3</accession>
<gene>
    <name evidence="2" type="ORF">JCM19296_2864</name>
</gene>
<evidence type="ECO:0000313" key="3">
    <source>
        <dbReference type="Proteomes" id="UP000028980"/>
    </source>
</evidence>
<dbReference type="AlphaFoldDB" id="A0A081DEB3"/>
<evidence type="ECO:0000256" key="1">
    <source>
        <dbReference type="SAM" id="MobiDB-lite"/>
    </source>
</evidence>
<dbReference type="EMBL" id="BBLG01000007">
    <property type="protein sequence ID" value="GAK77259.1"/>
    <property type="molecule type" value="Genomic_DNA"/>
</dbReference>
<dbReference type="Proteomes" id="UP000028980">
    <property type="component" value="Unassembled WGS sequence"/>
</dbReference>
<organism evidence="2 3">
    <name type="scientific">Nonlabens ulvanivorans</name>
    <name type="common">Persicivirga ulvanivorans</name>
    <dbReference type="NCBI Taxonomy" id="906888"/>
    <lineage>
        <taxon>Bacteria</taxon>
        <taxon>Pseudomonadati</taxon>
        <taxon>Bacteroidota</taxon>
        <taxon>Flavobacteriia</taxon>
        <taxon>Flavobacteriales</taxon>
        <taxon>Flavobacteriaceae</taxon>
        <taxon>Nonlabens</taxon>
    </lineage>
</organism>
<evidence type="ECO:0000313" key="2">
    <source>
        <dbReference type="EMBL" id="GAK77259.1"/>
    </source>
</evidence>
<protein>
    <submittedName>
        <fullName evidence="2">Uncharacterized protein</fullName>
    </submittedName>
</protein>